<sequence>MTMQRRRALAWLALVGVEGGTTGCAHAGAYDEYFTAIVRDQGDAITALLRRGFDPNTRDAKGQVGLTLALSLESMSAFQAILQARGVQVEARNAQDESALMMAAIKGNLPAARALIAKDADVNKTGWTPLHYAASCITDNAPAMITLLLENHAYIDAGSPNGTTPLMMAVRYGTGDAARLLVREGADPTLKNQLGLTAADFARQAQRQDMVDLVTAAARQRQPAARSTW</sequence>
<dbReference type="SMART" id="SM00248">
    <property type="entry name" value="ANK"/>
    <property type="match status" value="3"/>
</dbReference>
<dbReference type="InterPro" id="IPR036770">
    <property type="entry name" value="Ankyrin_rpt-contain_sf"/>
</dbReference>
<dbReference type="Proteomes" id="UP001267710">
    <property type="component" value="Unassembled WGS sequence"/>
</dbReference>
<feature type="repeat" description="ANK" evidence="3">
    <location>
        <begin position="125"/>
        <end position="160"/>
    </location>
</feature>
<dbReference type="PROSITE" id="PS50088">
    <property type="entry name" value="ANK_REPEAT"/>
    <property type="match status" value="2"/>
</dbReference>
<dbReference type="Pfam" id="PF00023">
    <property type="entry name" value="Ank"/>
    <property type="match status" value="1"/>
</dbReference>
<dbReference type="EMBL" id="JAVIZX010000001">
    <property type="protein sequence ID" value="MDR6215243.1"/>
    <property type="molecule type" value="Genomic_DNA"/>
</dbReference>
<dbReference type="RefSeq" id="WP_309829700.1">
    <property type="nucleotide sequence ID" value="NZ_JAVIZX010000001.1"/>
</dbReference>
<gene>
    <name evidence="4" type="ORF">QE399_002932</name>
</gene>
<dbReference type="Gene3D" id="1.25.40.20">
    <property type="entry name" value="Ankyrin repeat-containing domain"/>
    <property type="match status" value="1"/>
</dbReference>
<dbReference type="PANTHER" id="PTHR24171">
    <property type="entry name" value="ANKYRIN REPEAT DOMAIN-CONTAINING PROTEIN 39-RELATED"/>
    <property type="match status" value="1"/>
</dbReference>
<dbReference type="InterPro" id="IPR002110">
    <property type="entry name" value="Ankyrin_rpt"/>
</dbReference>
<evidence type="ECO:0000313" key="4">
    <source>
        <dbReference type="EMBL" id="MDR6215243.1"/>
    </source>
</evidence>
<organism evidence="4 5">
    <name type="scientific">Paracidovorax wautersii</name>
    <dbReference type="NCBI Taxonomy" id="1177982"/>
    <lineage>
        <taxon>Bacteria</taxon>
        <taxon>Pseudomonadati</taxon>
        <taxon>Pseudomonadota</taxon>
        <taxon>Betaproteobacteria</taxon>
        <taxon>Burkholderiales</taxon>
        <taxon>Comamonadaceae</taxon>
        <taxon>Paracidovorax</taxon>
    </lineage>
</organism>
<accession>A0ABU1IF75</accession>
<keyword evidence="5" id="KW-1185">Reference proteome</keyword>
<evidence type="ECO:0000313" key="5">
    <source>
        <dbReference type="Proteomes" id="UP001267710"/>
    </source>
</evidence>
<dbReference type="Pfam" id="PF12796">
    <property type="entry name" value="Ank_2"/>
    <property type="match status" value="1"/>
</dbReference>
<dbReference type="PROSITE" id="PS50297">
    <property type="entry name" value="ANK_REP_REGION"/>
    <property type="match status" value="1"/>
</dbReference>
<reference evidence="4 5" key="1">
    <citation type="submission" date="2023-08" db="EMBL/GenBank/DDBJ databases">
        <title>Functional and genomic diversity of the sorghum phyllosphere microbiome.</title>
        <authorList>
            <person name="Shade A."/>
        </authorList>
    </citation>
    <scope>NUCLEOTIDE SEQUENCE [LARGE SCALE GENOMIC DNA]</scope>
    <source>
        <strain evidence="4 5">SORGH_AS_0335</strain>
    </source>
</reference>
<proteinExistence type="predicted"/>
<evidence type="ECO:0000256" key="1">
    <source>
        <dbReference type="ARBA" id="ARBA00022737"/>
    </source>
</evidence>
<keyword evidence="1" id="KW-0677">Repeat</keyword>
<dbReference type="SUPFAM" id="SSF48403">
    <property type="entry name" value="Ankyrin repeat"/>
    <property type="match status" value="1"/>
</dbReference>
<feature type="repeat" description="ANK" evidence="3">
    <location>
        <begin position="161"/>
        <end position="193"/>
    </location>
</feature>
<keyword evidence="2 3" id="KW-0040">ANK repeat</keyword>
<name>A0ABU1IF75_9BURK</name>
<comment type="caution">
    <text evidence="4">The sequence shown here is derived from an EMBL/GenBank/DDBJ whole genome shotgun (WGS) entry which is preliminary data.</text>
</comment>
<evidence type="ECO:0000256" key="2">
    <source>
        <dbReference type="ARBA" id="ARBA00023043"/>
    </source>
</evidence>
<protein>
    <submittedName>
        <fullName evidence="4">Ankyrin repeat protein</fullName>
    </submittedName>
</protein>
<dbReference type="PANTHER" id="PTHR24171:SF8">
    <property type="entry name" value="BRCA1-ASSOCIATED RING DOMAIN PROTEIN 1"/>
    <property type="match status" value="1"/>
</dbReference>
<evidence type="ECO:0000256" key="3">
    <source>
        <dbReference type="PROSITE-ProRule" id="PRU00023"/>
    </source>
</evidence>